<dbReference type="Pfam" id="PF01593">
    <property type="entry name" value="Amino_oxidase"/>
    <property type="match status" value="1"/>
</dbReference>
<comment type="caution">
    <text evidence="2">The sequence shown here is derived from an EMBL/GenBank/DDBJ whole genome shotgun (WGS) entry which is preliminary data.</text>
</comment>
<organism evidence="2 3">
    <name type="scientific">candidate division NPL-UPA2 bacterium Unc8</name>
    <dbReference type="NCBI Taxonomy" id="1980939"/>
    <lineage>
        <taxon>Bacteria</taxon>
    </lineage>
</organism>
<feature type="domain" description="Amine oxidase" evidence="1">
    <location>
        <begin position="13"/>
        <end position="410"/>
    </location>
</feature>
<protein>
    <submittedName>
        <fullName evidence="2">NAD(P)/FAD-dependent oxidoreductase</fullName>
    </submittedName>
</protein>
<dbReference type="InterPro" id="IPR036188">
    <property type="entry name" value="FAD/NAD-bd_sf"/>
</dbReference>
<dbReference type="AlphaFoldDB" id="A0A399FZ20"/>
<dbReference type="InterPro" id="IPR002937">
    <property type="entry name" value="Amino_oxidase"/>
</dbReference>
<dbReference type="GO" id="GO:0016491">
    <property type="term" value="F:oxidoreductase activity"/>
    <property type="evidence" value="ECO:0007669"/>
    <property type="project" value="InterPro"/>
</dbReference>
<dbReference type="SUPFAM" id="SSF51905">
    <property type="entry name" value="FAD/NAD(P)-binding domain"/>
    <property type="match status" value="1"/>
</dbReference>
<proteinExistence type="predicted"/>
<sequence length="432" mass="48271">MYDHIIVGSGINGLLLGTMLAHDGKKVLILEKAPRIGGRAFLWEKDGFIVDYGVHLVRFGPHSSLAKVMNHIGEKIEFVKLGKSFVVDQDGERKIFPTKPVDFVKTNLFSFKEKLSAIKVMLKIKKGKINFDDYMGKSLREWLEEMKISGGLGRYFHLVSASMMVCPFIEKVSVGEMLHNMEKVARLGHSAEYPKGGWKPIYEIITRTIARNGEIKSDSSVDSVIIEKRRAVGVKVGKTTYNAKSVIINIPAQEMFSVLSEDLFESEYMKMCKNLLPTSGVFIDIGLKEHISDLSGLLYTYDPKTFGLITSNLETSVAPQGKQLLTWFFPTTLEDMEDSAAAGKRENELWKAIRMYFPDIEKYIEWRRVSKLRVIDGVQVNTEQTIEARPTSEVPGIKNLFLVGDSIAAPGAGGDVGSESIELTYKAIEKAA</sequence>
<dbReference type="PANTHER" id="PTHR43734:SF1">
    <property type="entry name" value="PHYTOENE DESATURASE"/>
    <property type="match status" value="1"/>
</dbReference>
<gene>
    <name evidence="2" type="ORF">B9J77_01495</name>
</gene>
<dbReference type="EMBL" id="NDHY01000002">
    <property type="protein sequence ID" value="RII00716.1"/>
    <property type="molecule type" value="Genomic_DNA"/>
</dbReference>
<dbReference type="PANTHER" id="PTHR43734">
    <property type="entry name" value="PHYTOENE DESATURASE"/>
    <property type="match status" value="1"/>
</dbReference>
<name>A0A399FZ20_UNCN2</name>
<evidence type="ECO:0000259" key="1">
    <source>
        <dbReference type="Pfam" id="PF01593"/>
    </source>
</evidence>
<dbReference type="Gene3D" id="3.50.50.60">
    <property type="entry name" value="FAD/NAD(P)-binding domain"/>
    <property type="match status" value="1"/>
</dbReference>
<dbReference type="Proteomes" id="UP000266287">
    <property type="component" value="Unassembled WGS sequence"/>
</dbReference>
<accession>A0A399FZ20</accession>
<evidence type="ECO:0000313" key="3">
    <source>
        <dbReference type="Proteomes" id="UP000266287"/>
    </source>
</evidence>
<dbReference type="Gene3D" id="3.90.660.50">
    <property type="match status" value="1"/>
</dbReference>
<reference evidence="2 3" key="1">
    <citation type="submission" date="2018-08" db="EMBL/GenBank/DDBJ databases">
        <title>Draft genome of candidate division NPL-UPA2 bacterium Unc8 that adapted to ultra-basic serpentinizing groundwater.</title>
        <authorList>
            <person name="Ishii S."/>
            <person name="Suzuki S."/>
            <person name="Nealson K.H."/>
        </authorList>
    </citation>
    <scope>NUCLEOTIDE SEQUENCE [LARGE SCALE GENOMIC DNA]</scope>
    <source>
        <strain evidence="2">Unc8</strain>
    </source>
</reference>
<evidence type="ECO:0000313" key="2">
    <source>
        <dbReference type="EMBL" id="RII00716.1"/>
    </source>
</evidence>